<reference evidence="2" key="1">
    <citation type="submission" date="2023-07" db="EMBL/GenBank/DDBJ databases">
        <title>A chromosome-level genome assembly of Lolium multiflorum.</title>
        <authorList>
            <person name="Chen Y."/>
            <person name="Copetti D."/>
            <person name="Kolliker R."/>
            <person name="Studer B."/>
        </authorList>
    </citation>
    <scope>NUCLEOTIDE SEQUENCE</scope>
    <source>
        <strain evidence="2">02402/16</strain>
        <tissue evidence="2">Leaf</tissue>
    </source>
</reference>
<feature type="region of interest" description="Disordered" evidence="1">
    <location>
        <begin position="319"/>
        <end position="348"/>
    </location>
</feature>
<name>A0AAD8RFH9_LOLMU</name>
<feature type="compositionally biased region" description="Acidic residues" evidence="1">
    <location>
        <begin position="81"/>
        <end position="99"/>
    </location>
</feature>
<feature type="compositionally biased region" description="Basic and acidic residues" evidence="1">
    <location>
        <begin position="321"/>
        <end position="338"/>
    </location>
</feature>
<feature type="region of interest" description="Disordered" evidence="1">
    <location>
        <begin position="384"/>
        <end position="417"/>
    </location>
</feature>
<protein>
    <submittedName>
        <fullName evidence="2">Uncharacterized protein</fullName>
    </submittedName>
</protein>
<accession>A0AAD8RFH9</accession>
<comment type="caution">
    <text evidence="2">The sequence shown here is derived from an EMBL/GenBank/DDBJ whole genome shotgun (WGS) entry which is preliminary data.</text>
</comment>
<gene>
    <name evidence="2" type="ORF">QYE76_024729</name>
</gene>
<dbReference type="AlphaFoldDB" id="A0AAD8RFH9"/>
<evidence type="ECO:0000313" key="3">
    <source>
        <dbReference type="Proteomes" id="UP001231189"/>
    </source>
</evidence>
<evidence type="ECO:0000256" key="1">
    <source>
        <dbReference type="SAM" id="MobiDB-lite"/>
    </source>
</evidence>
<feature type="compositionally biased region" description="Polar residues" evidence="1">
    <location>
        <begin position="1"/>
        <end position="19"/>
    </location>
</feature>
<evidence type="ECO:0000313" key="2">
    <source>
        <dbReference type="EMBL" id="KAK1619212.1"/>
    </source>
</evidence>
<dbReference type="Proteomes" id="UP001231189">
    <property type="component" value="Unassembled WGS sequence"/>
</dbReference>
<sequence length="417" mass="48060">MPRNANNIDQIIDNRNAQGPSRVISKRATILDEDWDSDNSSDSDFVAEIIDSDNDIEDGDDDLYQEYADQVPKIDKKGAAEDELSEDEFLQAPDSDEETERYNFKAFTEEDMHDPKFHVGQLFQSIEMLRKAIREYSCKHRRNITLPKKDKARSASSQREPTQFTPLPESSFIQANVMNQPVQPTTVSRQENVQRKRQVIAMTKLKAAAQRRDIADQEKFDAAMAKLQQEEEKRAQAAALKKEEAFAKKLAAEEKKKAEKEAKQLAAEEKKLAFAEKKKKAQEEKLALVEKKRLAQESRKREAEATKLLAAETKKKLIAQKKNEAEEAKRRDEEEARSRLNNAIVEKMQREEARRKAWDEHNQKVEMQRQQSLIDEVARKNKRNIVDAHGSSTTSMAPYKKPREASMFDYLRNPGNH</sequence>
<proteinExistence type="predicted"/>
<dbReference type="EMBL" id="JAUUTY010000006">
    <property type="protein sequence ID" value="KAK1619212.1"/>
    <property type="molecule type" value="Genomic_DNA"/>
</dbReference>
<feature type="compositionally biased region" description="Polar residues" evidence="1">
    <location>
        <begin position="154"/>
        <end position="165"/>
    </location>
</feature>
<feature type="region of interest" description="Disordered" evidence="1">
    <location>
        <begin position="144"/>
        <end position="166"/>
    </location>
</feature>
<feature type="region of interest" description="Disordered" evidence="1">
    <location>
        <begin position="1"/>
        <end position="22"/>
    </location>
</feature>
<feature type="region of interest" description="Disordered" evidence="1">
    <location>
        <begin position="77"/>
        <end position="99"/>
    </location>
</feature>
<organism evidence="2 3">
    <name type="scientific">Lolium multiflorum</name>
    <name type="common">Italian ryegrass</name>
    <name type="synonym">Lolium perenne subsp. multiflorum</name>
    <dbReference type="NCBI Taxonomy" id="4521"/>
    <lineage>
        <taxon>Eukaryota</taxon>
        <taxon>Viridiplantae</taxon>
        <taxon>Streptophyta</taxon>
        <taxon>Embryophyta</taxon>
        <taxon>Tracheophyta</taxon>
        <taxon>Spermatophyta</taxon>
        <taxon>Magnoliopsida</taxon>
        <taxon>Liliopsida</taxon>
        <taxon>Poales</taxon>
        <taxon>Poaceae</taxon>
        <taxon>BOP clade</taxon>
        <taxon>Pooideae</taxon>
        <taxon>Poodae</taxon>
        <taxon>Poeae</taxon>
        <taxon>Poeae Chloroplast Group 2 (Poeae type)</taxon>
        <taxon>Loliodinae</taxon>
        <taxon>Loliinae</taxon>
        <taxon>Lolium</taxon>
    </lineage>
</organism>
<keyword evidence="3" id="KW-1185">Reference proteome</keyword>